<keyword evidence="3" id="KW-0804">Transcription</keyword>
<keyword evidence="7" id="KW-1185">Reference proteome</keyword>
<evidence type="ECO:0000256" key="5">
    <source>
        <dbReference type="SAM" id="MobiDB-lite"/>
    </source>
</evidence>
<dbReference type="PANTHER" id="PTHR13408">
    <property type="entry name" value="DNA-DIRECTED RNA POLYMERASE III"/>
    <property type="match status" value="1"/>
</dbReference>
<evidence type="ECO:0000313" key="6">
    <source>
        <dbReference type="EMBL" id="KAK2949099.1"/>
    </source>
</evidence>
<name>A0ABQ9XBM3_9EUKA</name>
<accession>A0ABQ9XBM3</accession>
<protein>
    <submittedName>
        <fullName evidence="6">DNA-directed RNA polymerase III subunit RPC4</fullName>
    </submittedName>
</protein>
<evidence type="ECO:0000256" key="2">
    <source>
        <dbReference type="ARBA" id="ARBA00022478"/>
    </source>
</evidence>
<feature type="region of interest" description="Disordered" evidence="5">
    <location>
        <begin position="1"/>
        <end position="90"/>
    </location>
</feature>
<dbReference type="Pfam" id="PF05132">
    <property type="entry name" value="RNA_pol_Rpc4"/>
    <property type="match status" value="1"/>
</dbReference>
<comment type="subcellular location">
    <subcellularLocation>
        <location evidence="1">Nucleus</location>
    </subcellularLocation>
</comment>
<dbReference type="EMBL" id="JARBJD010000162">
    <property type="protein sequence ID" value="KAK2949099.1"/>
    <property type="molecule type" value="Genomic_DNA"/>
</dbReference>
<dbReference type="Proteomes" id="UP001281761">
    <property type="component" value="Unassembled WGS sequence"/>
</dbReference>
<proteinExistence type="predicted"/>
<evidence type="ECO:0000256" key="1">
    <source>
        <dbReference type="ARBA" id="ARBA00004123"/>
    </source>
</evidence>
<reference evidence="6 7" key="1">
    <citation type="journal article" date="2022" name="bioRxiv">
        <title>Genomics of Preaxostyla Flagellates Illuminates Evolutionary Transitions and the Path Towards Mitochondrial Loss.</title>
        <authorList>
            <person name="Novak L.V.F."/>
            <person name="Treitli S.C."/>
            <person name="Pyrih J."/>
            <person name="Halakuc P."/>
            <person name="Pipaliya S.V."/>
            <person name="Vacek V."/>
            <person name="Brzon O."/>
            <person name="Soukal P."/>
            <person name="Eme L."/>
            <person name="Dacks J.B."/>
            <person name="Karnkowska A."/>
            <person name="Elias M."/>
            <person name="Hampl V."/>
        </authorList>
    </citation>
    <scope>NUCLEOTIDE SEQUENCE [LARGE SCALE GENOMIC DNA]</scope>
    <source>
        <strain evidence="6">NAU3</strain>
        <tissue evidence="6">Gut</tissue>
    </source>
</reference>
<gene>
    <name evidence="6" type="ORF">BLNAU_15940</name>
</gene>
<feature type="compositionally biased region" description="Basic and acidic residues" evidence="5">
    <location>
        <begin position="1"/>
        <end position="10"/>
    </location>
</feature>
<sequence>MEDQKPERLESFNSDGTTSSKPAPKKVQTGLLAGLLQDRKPSEMGQPRPKLKPKPKQFQPRSQDTPVGPATLSAVSHKSKTTSEGTMPINNATRDATAFLKKEQDKLDDSLHVIPLTFPIPPTAEQYANLKLESTGLIPPQEVENPDLPTTKASYLTPLICDDSTSIVDIQPNTLFQLQLPDNLPFLTAANASAKKEEYLQQVLETAQNPQPSPTDDKPPPALHPSVIIKDTFPPAPILQNTAGTIGTYNVTKSGRKFLEIGGQRFWLQKGADVICSQHLAHVDHRLNTMTLVGTVDQRVVCVPDIGDI</sequence>
<keyword evidence="4" id="KW-0539">Nucleus</keyword>
<evidence type="ECO:0000256" key="4">
    <source>
        <dbReference type="ARBA" id="ARBA00023242"/>
    </source>
</evidence>
<dbReference type="PANTHER" id="PTHR13408:SF0">
    <property type="entry name" value="DNA-DIRECTED RNA POLYMERASE III SUBUNIT RPC4"/>
    <property type="match status" value="1"/>
</dbReference>
<comment type="caution">
    <text evidence="6">The sequence shown here is derived from an EMBL/GenBank/DDBJ whole genome shotgun (WGS) entry which is preliminary data.</text>
</comment>
<evidence type="ECO:0000313" key="7">
    <source>
        <dbReference type="Proteomes" id="UP001281761"/>
    </source>
</evidence>
<keyword evidence="2 6" id="KW-0240">DNA-directed RNA polymerase</keyword>
<feature type="compositionally biased region" description="Polar residues" evidence="5">
    <location>
        <begin position="11"/>
        <end position="21"/>
    </location>
</feature>
<dbReference type="InterPro" id="IPR007811">
    <property type="entry name" value="RPC4"/>
</dbReference>
<dbReference type="GO" id="GO:0000428">
    <property type="term" value="C:DNA-directed RNA polymerase complex"/>
    <property type="evidence" value="ECO:0007669"/>
    <property type="project" value="UniProtKB-KW"/>
</dbReference>
<organism evidence="6 7">
    <name type="scientific">Blattamonas nauphoetae</name>
    <dbReference type="NCBI Taxonomy" id="2049346"/>
    <lineage>
        <taxon>Eukaryota</taxon>
        <taxon>Metamonada</taxon>
        <taxon>Preaxostyla</taxon>
        <taxon>Oxymonadida</taxon>
        <taxon>Blattamonas</taxon>
    </lineage>
</organism>
<evidence type="ECO:0000256" key="3">
    <source>
        <dbReference type="ARBA" id="ARBA00023163"/>
    </source>
</evidence>